<protein>
    <submittedName>
        <fullName evidence="1">Uncharacterized protein</fullName>
    </submittedName>
</protein>
<proteinExistence type="predicted"/>
<accession>A0ACC1D071</accession>
<name>A0ACC1D071_9NEOP</name>
<dbReference type="Proteomes" id="UP000824533">
    <property type="component" value="Linkage Group LG13"/>
</dbReference>
<evidence type="ECO:0000313" key="2">
    <source>
        <dbReference type="Proteomes" id="UP000824533"/>
    </source>
</evidence>
<gene>
    <name evidence="1" type="ORF">K1T71_007961</name>
</gene>
<dbReference type="EMBL" id="CM034399">
    <property type="protein sequence ID" value="KAJ0176782.1"/>
    <property type="molecule type" value="Genomic_DNA"/>
</dbReference>
<comment type="caution">
    <text evidence="1">The sequence shown here is derived from an EMBL/GenBank/DDBJ whole genome shotgun (WGS) entry which is preliminary data.</text>
</comment>
<sequence>MSHCVDFTFDKKMNLIDTSKRNSCWYPKFLELEDKITIPQLHMLYAESLNLAQCGFMGINYEGFHLIPEHLLVGVALFIMSILFWYVKCYTLTLLVLTSRGNNLFQHGVSQLRRFLTAERVDNKLIDNAVAHFRYWWMRTKGINIHHLTNERIGVVFRQDLNYFLYRKTFTALDTLIEGGPALERQMSSSSTQAYYLPNEEIIREMDLIDWVFIVHRGKVVLSQNGKKLQVLQRGAIFGQLDGTIPRPVRVSAQAEGYVDLLQINIKQFQELIGDEVRHNIAKNIQSANDFMAPKKYFPENPYDTVQYILRGRISIQLPWMVQPMQVRHGNLYWYWLYLAWLIAPVVSTSSVLLINAIPRKQFVDMKWFLLLLDVVHFAHFIAGFYTTELVVINNACASRRIGLRYLKSWGFYTDFFSLCVPCFSILYKDPRYHIARLLRLRYLYDFHKHFCPGFKSKVAPVILNFVIVFLLLHTMTCGWIYVACRGQFPIQVELMMPDINATIDYGQWVLPNVKSNGCARVTKSSMIDGQKIPHFVVPKNWKDDYVVALTYIIIIYTSSNIESVIPVTLKQVYYKVVINFFLHLIDMWLMSVAISFIYTKYRELYQFDYDVNNLVNFLRHGGQTPSLLDSVREYTKELWKMQRGNWLPGLAQQAPVCLREDLLGALYMHHLETPPLFRQLPRYFTRQLVARLKRIVIFPGKCIVKEGDIFPCIYFIHEGEVEKWFIDKSGEFKMQSLLTTNGYFGFIPGLFPNTPFQFSYYTRTVVDLVFLRLKDWQDLLEGYPDVKAALYTTAKQLKREVKS</sequence>
<reference evidence="1 2" key="1">
    <citation type="journal article" date="2021" name="Front. Genet.">
        <title>Chromosome-Level Genome Assembly Reveals Significant Gene Expansion in the Toll and IMD Signaling Pathways of Dendrolimus kikuchii.</title>
        <authorList>
            <person name="Zhou J."/>
            <person name="Wu P."/>
            <person name="Xiong Z."/>
            <person name="Liu N."/>
            <person name="Zhao N."/>
            <person name="Ji M."/>
            <person name="Qiu Y."/>
            <person name="Yang B."/>
        </authorList>
    </citation>
    <scope>NUCLEOTIDE SEQUENCE [LARGE SCALE GENOMIC DNA]</scope>
    <source>
        <strain evidence="1">Ann1</strain>
    </source>
</reference>
<organism evidence="1 2">
    <name type="scientific">Dendrolimus kikuchii</name>
    <dbReference type="NCBI Taxonomy" id="765133"/>
    <lineage>
        <taxon>Eukaryota</taxon>
        <taxon>Metazoa</taxon>
        <taxon>Ecdysozoa</taxon>
        <taxon>Arthropoda</taxon>
        <taxon>Hexapoda</taxon>
        <taxon>Insecta</taxon>
        <taxon>Pterygota</taxon>
        <taxon>Neoptera</taxon>
        <taxon>Endopterygota</taxon>
        <taxon>Lepidoptera</taxon>
        <taxon>Glossata</taxon>
        <taxon>Ditrysia</taxon>
        <taxon>Bombycoidea</taxon>
        <taxon>Lasiocampidae</taxon>
        <taxon>Dendrolimus</taxon>
    </lineage>
</organism>
<keyword evidence="2" id="KW-1185">Reference proteome</keyword>
<evidence type="ECO:0000313" key="1">
    <source>
        <dbReference type="EMBL" id="KAJ0176782.1"/>
    </source>
</evidence>